<sequence>MAHYTGPKNRLSRREGVDLFGRGNKLRRATQTPGQHGPKGSKRHLSGFGVQLREKQKTKRLYGIMEKQFRKYFEKAAKTRGATGEKLLQILETRLDNTVYRLGFVPTRAMARQIVGHGHILVNGEKLNIPSYQVQEGDVVSLHESIQINPVIKARLDTAEIATPDWLERKGTVGKVLSLPARHHIDSQIDEQLIVEYYSR</sequence>
<comment type="function">
    <text evidence="7">One of the primary rRNA binding proteins, it binds directly to 16S rRNA where it nucleates assembly of the body of the 30S subunit.</text>
</comment>
<comment type="subunit">
    <text evidence="7">Part of the 30S ribosomal subunit. Contacts protein S5. The interaction surface between S4 and S5 is involved in control of translational fidelity.</text>
</comment>
<dbReference type="NCBIfam" id="TIGR01017">
    <property type="entry name" value="rpsD_bact"/>
    <property type="match status" value="1"/>
</dbReference>
<comment type="similarity">
    <text evidence="1 7 8">Belongs to the universal ribosomal protein uS4 family.</text>
</comment>
<comment type="function">
    <text evidence="7">With S5 and S12 plays an important role in translational accuracy.</text>
</comment>
<name>A0A0G0Y622_9BACT</name>
<reference evidence="12 13" key="1">
    <citation type="journal article" date="2015" name="Nature">
        <title>rRNA introns, odd ribosomes, and small enigmatic genomes across a large radiation of phyla.</title>
        <authorList>
            <person name="Brown C.T."/>
            <person name="Hug L.A."/>
            <person name="Thomas B.C."/>
            <person name="Sharon I."/>
            <person name="Castelle C.J."/>
            <person name="Singh A."/>
            <person name="Wilkins M.J."/>
            <person name="Williams K.H."/>
            <person name="Banfield J.F."/>
        </authorList>
    </citation>
    <scope>NUCLEOTIDE SEQUENCE [LARGE SCALE GENOMIC DNA]</scope>
</reference>
<dbReference type="InterPro" id="IPR001912">
    <property type="entry name" value="Ribosomal_uS4_N"/>
</dbReference>
<dbReference type="GO" id="GO:0042274">
    <property type="term" value="P:ribosomal small subunit biogenesis"/>
    <property type="evidence" value="ECO:0007669"/>
    <property type="project" value="TreeGrafter"/>
</dbReference>
<dbReference type="PROSITE" id="PS50889">
    <property type="entry name" value="S4"/>
    <property type="match status" value="1"/>
</dbReference>
<evidence type="ECO:0000256" key="9">
    <source>
        <dbReference type="SAM" id="MobiDB-lite"/>
    </source>
</evidence>
<evidence type="ECO:0000256" key="8">
    <source>
        <dbReference type="RuleBase" id="RU003699"/>
    </source>
</evidence>
<evidence type="ECO:0000256" key="6">
    <source>
        <dbReference type="ARBA" id="ARBA00035254"/>
    </source>
</evidence>
<dbReference type="PATRIC" id="fig|1618356.3.peg.502"/>
<keyword evidence="4 7" id="KW-0689">Ribosomal protein</keyword>
<dbReference type="HAMAP" id="MF_01306_B">
    <property type="entry name" value="Ribosomal_uS4_B"/>
    <property type="match status" value="1"/>
</dbReference>
<dbReference type="GO" id="GO:0015935">
    <property type="term" value="C:small ribosomal subunit"/>
    <property type="evidence" value="ECO:0007669"/>
    <property type="project" value="InterPro"/>
</dbReference>
<evidence type="ECO:0000259" key="10">
    <source>
        <dbReference type="SMART" id="SM00363"/>
    </source>
</evidence>
<dbReference type="InterPro" id="IPR018079">
    <property type="entry name" value="Ribosomal_uS4_CS"/>
</dbReference>
<evidence type="ECO:0000256" key="4">
    <source>
        <dbReference type="ARBA" id="ARBA00022980"/>
    </source>
</evidence>
<evidence type="ECO:0000256" key="2">
    <source>
        <dbReference type="ARBA" id="ARBA00022730"/>
    </source>
</evidence>
<dbReference type="Gene3D" id="1.10.1050.10">
    <property type="entry name" value="Ribosomal Protein S4 Delta 41, Chain A, domain 1"/>
    <property type="match status" value="1"/>
</dbReference>
<dbReference type="Proteomes" id="UP000034160">
    <property type="component" value="Unassembled WGS sequence"/>
</dbReference>
<dbReference type="PANTHER" id="PTHR11831">
    <property type="entry name" value="30S 40S RIBOSOMAL PROTEIN"/>
    <property type="match status" value="1"/>
</dbReference>
<dbReference type="InterPro" id="IPR005709">
    <property type="entry name" value="Ribosomal_uS4_bac-type"/>
</dbReference>
<proteinExistence type="inferred from homology"/>
<dbReference type="InterPro" id="IPR002942">
    <property type="entry name" value="S4_RNA-bd"/>
</dbReference>
<organism evidence="12 13">
    <name type="scientific">Candidatus Amesbacteria bacterium GW2011_GWA2_42_12</name>
    <dbReference type="NCBI Taxonomy" id="1618356"/>
    <lineage>
        <taxon>Bacteria</taxon>
        <taxon>Candidatus Amesiibacteriota</taxon>
    </lineage>
</organism>
<dbReference type="CDD" id="cd00165">
    <property type="entry name" value="S4"/>
    <property type="match status" value="1"/>
</dbReference>
<evidence type="ECO:0000256" key="7">
    <source>
        <dbReference type="HAMAP-Rule" id="MF_01306"/>
    </source>
</evidence>
<keyword evidence="5 7" id="KW-0687">Ribonucleoprotein</keyword>
<keyword evidence="2 7" id="KW-0699">rRNA-binding</keyword>
<dbReference type="Pfam" id="PF00163">
    <property type="entry name" value="Ribosomal_S4"/>
    <property type="match status" value="1"/>
</dbReference>
<evidence type="ECO:0000256" key="5">
    <source>
        <dbReference type="ARBA" id="ARBA00023274"/>
    </source>
</evidence>
<dbReference type="NCBIfam" id="NF003717">
    <property type="entry name" value="PRK05327.1"/>
    <property type="match status" value="1"/>
</dbReference>
<dbReference type="GO" id="GO:0019843">
    <property type="term" value="F:rRNA binding"/>
    <property type="evidence" value="ECO:0007669"/>
    <property type="project" value="UniProtKB-UniRule"/>
</dbReference>
<dbReference type="EMBL" id="LCCN01000009">
    <property type="protein sequence ID" value="KKS32170.1"/>
    <property type="molecule type" value="Genomic_DNA"/>
</dbReference>
<protein>
    <recommendedName>
        <fullName evidence="6 7">Small ribosomal subunit protein uS4</fullName>
    </recommendedName>
</protein>
<evidence type="ECO:0000259" key="11">
    <source>
        <dbReference type="SMART" id="SM01390"/>
    </source>
</evidence>
<dbReference type="PROSITE" id="PS00632">
    <property type="entry name" value="RIBOSOMAL_S4"/>
    <property type="match status" value="1"/>
</dbReference>
<dbReference type="STRING" id="1618356.UU93_C0009G0008"/>
<feature type="region of interest" description="Disordered" evidence="9">
    <location>
        <begin position="21"/>
        <end position="45"/>
    </location>
</feature>
<accession>A0A0G0Y622</accession>
<evidence type="ECO:0000256" key="3">
    <source>
        <dbReference type="ARBA" id="ARBA00022884"/>
    </source>
</evidence>
<dbReference type="Gene3D" id="3.10.290.10">
    <property type="entry name" value="RNA-binding S4 domain"/>
    <property type="match status" value="1"/>
</dbReference>
<dbReference type="SMART" id="SM00363">
    <property type="entry name" value="S4"/>
    <property type="match status" value="1"/>
</dbReference>
<keyword evidence="3 7" id="KW-0694">RNA-binding</keyword>
<dbReference type="GO" id="GO:0006412">
    <property type="term" value="P:translation"/>
    <property type="evidence" value="ECO:0007669"/>
    <property type="project" value="UniProtKB-UniRule"/>
</dbReference>
<dbReference type="SMART" id="SM01390">
    <property type="entry name" value="Ribosomal_S4"/>
    <property type="match status" value="1"/>
</dbReference>
<dbReference type="PANTHER" id="PTHR11831:SF4">
    <property type="entry name" value="SMALL RIBOSOMAL SUBUNIT PROTEIN US4M"/>
    <property type="match status" value="1"/>
</dbReference>
<dbReference type="GO" id="GO:0003735">
    <property type="term" value="F:structural constituent of ribosome"/>
    <property type="evidence" value="ECO:0007669"/>
    <property type="project" value="InterPro"/>
</dbReference>
<comment type="caution">
    <text evidence="12">The sequence shown here is derived from an EMBL/GenBank/DDBJ whole genome shotgun (WGS) entry which is preliminary data.</text>
</comment>
<feature type="domain" description="Small ribosomal subunit protein uS4 N-terminal" evidence="11">
    <location>
        <begin position="3"/>
        <end position="92"/>
    </location>
</feature>
<dbReference type="FunFam" id="3.10.290.10:FF:000001">
    <property type="entry name" value="30S ribosomal protein S4"/>
    <property type="match status" value="1"/>
</dbReference>
<dbReference type="InterPro" id="IPR022801">
    <property type="entry name" value="Ribosomal_uS4"/>
</dbReference>
<evidence type="ECO:0000256" key="1">
    <source>
        <dbReference type="ARBA" id="ARBA00007465"/>
    </source>
</evidence>
<dbReference type="AlphaFoldDB" id="A0A0G0Y622"/>
<evidence type="ECO:0000313" key="13">
    <source>
        <dbReference type="Proteomes" id="UP000034160"/>
    </source>
</evidence>
<dbReference type="Pfam" id="PF01479">
    <property type="entry name" value="S4"/>
    <property type="match status" value="1"/>
</dbReference>
<gene>
    <name evidence="7" type="primary">rpsD</name>
    <name evidence="12" type="ORF">UU93_C0009G0008</name>
</gene>
<feature type="domain" description="RNA-binding S4" evidence="10">
    <location>
        <begin position="93"/>
        <end position="157"/>
    </location>
</feature>
<dbReference type="SUPFAM" id="SSF55174">
    <property type="entry name" value="Alpha-L RNA-binding motif"/>
    <property type="match status" value="1"/>
</dbReference>
<dbReference type="InterPro" id="IPR036986">
    <property type="entry name" value="S4_RNA-bd_sf"/>
</dbReference>
<evidence type="ECO:0000313" key="12">
    <source>
        <dbReference type="EMBL" id="KKS32170.1"/>
    </source>
</evidence>